<keyword evidence="1" id="KW-0472">Membrane</keyword>
<reference evidence="2 3" key="1">
    <citation type="submission" date="2024-03" db="EMBL/GenBank/DDBJ databases">
        <title>Ignisphaera cupida sp. nov., a hyperthermophilic hydrolytic archaeon from a hot spring of Kamchatka, and proposal of Ignisphaeraceae fam. nov.</title>
        <authorList>
            <person name="Podosokorskaya O.A."/>
            <person name="Elcheninov A.G."/>
            <person name="Maltseva A.I."/>
            <person name="Zayulina K.S."/>
            <person name="Novikov A."/>
            <person name="Merkel A.Y."/>
        </authorList>
    </citation>
    <scope>NUCLEOTIDE SEQUENCE [LARGE SCALE GENOMIC DNA]</scope>
    <source>
        <strain evidence="2 3">38H-sp</strain>
    </source>
</reference>
<comment type="caution">
    <text evidence="2">The sequence shown here is derived from an EMBL/GenBank/DDBJ whole genome shotgun (WGS) entry which is preliminary data.</text>
</comment>
<evidence type="ECO:0000313" key="2">
    <source>
        <dbReference type="EMBL" id="MEM5947303.1"/>
    </source>
</evidence>
<dbReference type="Pfam" id="PF26391">
    <property type="entry name" value="MamI"/>
    <property type="match status" value="1"/>
</dbReference>
<dbReference type="Proteomes" id="UP001466331">
    <property type="component" value="Unassembled WGS sequence"/>
</dbReference>
<feature type="transmembrane region" description="Helical" evidence="1">
    <location>
        <begin position="31"/>
        <end position="56"/>
    </location>
</feature>
<evidence type="ECO:0000313" key="3">
    <source>
        <dbReference type="Proteomes" id="UP001466331"/>
    </source>
</evidence>
<gene>
    <name evidence="2" type="ORF">WKV44_01975</name>
</gene>
<dbReference type="EMBL" id="JBCHKQ010000001">
    <property type="protein sequence ID" value="MEM5947303.1"/>
    <property type="molecule type" value="Genomic_DNA"/>
</dbReference>
<dbReference type="RefSeq" id="WP_420068752.1">
    <property type="nucleotide sequence ID" value="NZ_JBCHKQ010000001.1"/>
</dbReference>
<sequence>MLAILIGFVLIAFGLYFVLPLSWTLNWWSDFLILLKGGIPFFLFFIGLIAIMVGIADIKDRATAKKLEKNKDK</sequence>
<evidence type="ECO:0000256" key="1">
    <source>
        <dbReference type="SAM" id="Phobius"/>
    </source>
</evidence>
<name>A0ABU9U9F8_9SPIR</name>
<proteinExistence type="predicted"/>
<keyword evidence="1" id="KW-0812">Transmembrane</keyword>
<feature type="transmembrane region" description="Helical" evidence="1">
    <location>
        <begin position="5"/>
        <end position="25"/>
    </location>
</feature>
<organism evidence="2 3">
    <name type="scientific">Rarispira pelagica</name>
    <dbReference type="NCBI Taxonomy" id="3141764"/>
    <lineage>
        <taxon>Bacteria</taxon>
        <taxon>Pseudomonadati</taxon>
        <taxon>Spirochaetota</taxon>
        <taxon>Spirochaetia</taxon>
        <taxon>Winmispirales</taxon>
        <taxon>Winmispiraceae</taxon>
        <taxon>Rarispira</taxon>
    </lineage>
</organism>
<accession>A0ABU9U9F8</accession>
<keyword evidence="3" id="KW-1185">Reference proteome</keyword>
<protein>
    <submittedName>
        <fullName evidence="2">Uncharacterized protein</fullName>
    </submittedName>
</protein>
<dbReference type="InterPro" id="IPR058806">
    <property type="entry name" value="MamI"/>
</dbReference>
<keyword evidence="1" id="KW-1133">Transmembrane helix</keyword>